<keyword evidence="5 12" id="KW-0813">Transport</keyword>
<evidence type="ECO:0000313" key="15">
    <source>
        <dbReference type="Proteomes" id="UP000028640"/>
    </source>
</evidence>
<comment type="function">
    <text evidence="1 12">Required for the export of heme to the periplasm for the biogenesis of c-type cytochromes.</text>
</comment>
<feature type="region of interest" description="Disordered" evidence="13">
    <location>
        <begin position="57"/>
        <end position="92"/>
    </location>
</feature>
<keyword evidence="6 12" id="KW-1003">Cell membrane</keyword>
<dbReference type="GeneID" id="78380803"/>
<keyword evidence="7 12" id="KW-0997">Cell inner membrane</keyword>
<protein>
    <recommendedName>
        <fullName evidence="4 12">Heme exporter protein D</fullName>
    </recommendedName>
</protein>
<evidence type="ECO:0000256" key="12">
    <source>
        <dbReference type="RuleBase" id="RU363101"/>
    </source>
</evidence>
<dbReference type="GO" id="GO:0017004">
    <property type="term" value="P:cytochrome complex assembly"/>
    <property type="evidence" value="ECO:0007669"/>
    <property type="project" value="UniProtKB-KW"/>
</dbReference>
<proteinExistence type="inferred from homology"/>
<dbReference type="InterPro" id="IPR007078">
    <property type="entry name" value="Haem_export_protD_CcmD"/>
</dbReference>
<dbReference type="GO" id="GO:1903607">
    <property type="term" value="P:cytochrome c biosynthetic process"/>
    <property type="evidence" value="ECO:0007669"/>
    <property type="project" value="TreeGrafter"/>
</dbReference>
<evidence type="ECO:0000256" key="1">
    <source>
        <dbReference type="ARBA" id="ARBA00002442"/>
    </source>
</evidence>
<dbReference type="EMBL" id="JMPJ01000059">
    <property type="protein sequence ID" value="KFC80105.1"/>
    <property type="molecule type" value="Genomic_DNA"/>
</dbReference>
<comment type="caution">
    <text evidence="14">The sequence shown here is derived from an EMBL/GenBank/DDBJ whole genome shotgun (WGS) entry which is preliminary data.</text>
</comment>
<keyword evidence="10 12" id="KW-1133">Transmembrane helix</keyword>
<evidence type="ECO:0000256" key="10">
    <source>
        <dbReference type="ARBA" id="ARBA00022989"/>
    </source>
</evidence>
<keyword evidence="15" id="KW-1185">Reference proteome</keyword>
<dbReference type="NCBIfam" id="TIGR03141">
    <property type="entry name" value="cytochro_ccmD"/>
    <property type="match status" value="1"/>
</dbReference>
<dbReference type="InterPro" id="IPR052075">
    <property type="entry name" value="Heme_exporter_D"/>
</dbReference>
<accession>A0A085G8R0</accession>
<dbReference type="OrthoDB" id="9815607at2"/>
<gene>
    <name evidence="14" type="primary">ccmD</name>
    <name evidence="14" type="ORF">GEAM_2468</name>
</gene>
<reference evidence="14 15" key="1">
    <citation type="submission" date="2014-05" db="EMBL/GenBank/DDBJ databases">
        <title>ATOL: Assembling a taxonomically balanced genome-scale reconstruction of the evolutionary history of the Enterobacteriaceae.</title>
        <authorList>
            <person name="Plunkett G.III."/>
            <person name="Neeno-Eckwall E.C."/>
            <person name="Glasner J.D."/>
            <person name="Perna N.T."/>
        </authorList>
    </citation>
    <scope>NUCLEOTIDE SEQUENCE [LARGE SCALE GENOMIC DNA]</scope>
    <source>
        <strain evidence="14 15">ATCC 33852</strain>
    </source>
</reference>
<keyword evidence="11 12" id="KW-0472">Membrane</keyword>
<evidence type="ECO:0000256" key="5">
    <source>
        <dbReference type="ARBA" id="ARBA00022448"/>
    </source>
</evidence>
<evidence type="ECO:0000256" key="4">
    <source>
        <dbReference type="ARBA" id="ARBA00016461"/>
    </source>
</evidence>
<organism evidence="14 15">
    <name type="scientific">Ewingella americana (strain ATCC 33852 / DSM 4580 / CCUG 14506 / JCM 5911 / LMG 7869 / NCTC 12157 / CDC 1468-78)</name>
    <dbReference type="NCBI Taxonomy" id="910964"/>
    <lineage>
        <taxon>Bacteria</taxon>
        <taxon>Pseudomonadati</taxon>
        <taxon>Pseudomonadota</taxon>
        <taxon>Gammaproteobacteria</taxon>
        <taxon>Enterobacterales</taxon>
        <taxon>Yersiniaceae</taxon>
        <taxon>Ewingella</taxon>
    </lineage>
</organism>
<feature type="compositionally biased region" description="Polar residues" evidence="13">
    <location>
        <begin position="63"/>
        <end position="72"/>
    </location>
</feature>
<dbReference type="GO" id="GO:0015886">
    <property type="term" value="P:heme transport"/>
    <property type="evidence" value="ECO:0007669"/>
    <property type="project" value="InterPro"/>
</dbReference>
<evidence type="ECO:0000256" key="8">
    <source>
        <dbReference type="ARBA" id="ARBA00022692"/>
    </source>
</evidence>
<keyword evidence="8 12" id="KW-0812">Transmembrane</keyword>
<sequence>MNAAFSSWQAFFDMGGYAFYVWLSVAATLISLIALVAHTMVQRRQILADVRRRQAREKRIVQSKRNPTNESPAATKPAVPRLKPDASGEKLL</sequence>
<evidence type="ECO:0000256" key="2">
    <source>
        <dbReference type="ARBA" id="ARBA00004377"/>
    </source>
</evidence>
<name>A0A085G8R0_EWIA3</name>
<dbReference type="PANTHER" id="PTHR37531">
    <property type="entry name" value="HEME EXPORTER PROTEIN D"/>
    <property type="match status" value="1"/>
</dbReference>
<comment type="similarity">
    <text evidence="3 12">Belongs to the CcmD/CycX/HelD family.</text>
</comment>
<dbReference type="AlphaFoldDB" id="A0A085G8R0"/>
<evidence type="ECO:0000256" key="3">
    <source>
        <dbReference type="ARBA" id="ARBA00008741"/>
    </source>
</evidence>
<dbReference type="Proteomes" id="UP000028640">
    <property type="component" value="Unassembled WGS sequence"/>
</dbReference>
<keyword evidence="9 12" id="KW-0201">Cytochrome c-type biogenesis</keyword>
<dbReference type="Pfam" id="PF04995">
    <property type="entry name" value="CcmD"/>
    <property type="match status" value="1"/>
</dbReference>
<evidence type="ECO:0000256" key="13">
    <source>
        <dbReference type="SAM" id="MobiDB-lite"/>
    </source>
</evidence>
<evidence type="ECO:0000313" key="14">
    <source>
        <dbReference type="EMBL" id="KFC80105.1"/>
    </source>
</evidence>
<evidence type="ECO:0000256" key="9">
    <source>
        <dbReference type="ARBA" id="ARBA00022748"/>
    </source>
</evidence>
<feature type="transmembrane region" description="Helical" evidence="12">
    <location>
        <begin position="17"/>
        <end position="37"/>
    </location>
</feature>
<dbReference type="eggNOG" id="COG3114">
    <property type="taxonomic scope" value="Bacteria"/>
</dbReference>
<dbReference type="STRING" id="910964.GEAM_2468"/>
<evidence type="ECO:0000256" key="11">
    <source>
        <dbReference type="ARBA" id="ARBA00023136"/>
    </source>
</evidence>
<dbReference type="GO" id="GO:0005886">
    <property type="term" value="C:plasma membrane"/>
    <property type="evidence" value="ECO:0007669"/>
    <property type="project" value="UniProtKB-SubCell"/>
</dbReference>
<dbReference type="RefSeq" id="WP_034791911.1">
    <property type="nucleotide sequence ID" value="NZ_JMPJ01000059.1"/>
</dbReference>
<feature type="compositionally biased region" description="Basic and acidic residues" evidence="13">
    <location>
        <begin position="82"/>
        <end position="92"/>
    </location>
</feature>
<evidence type="ECO:0000256" key="7">
    <source>
        <dbReference type="ARBA" id="ARBA00022519"/>
    </source>
</evidence>
<evidence type="ECO:0000256" key="6">
    <source>
        <dbReference type="ARBA" id="ARBA00022475"/>
    </source>
</evidence>
<comment type="subcellular location">
    <subcellularLocation>
        <location evidence="2 12">Cell inner membrane</location>
        <topology evidence="2 12">Single-pass membrane protein</topology>
    </subcellularLocation>
</comment>
<dbReference type="PANTHER" id="PTHR37531:SF1">
    <property type="entry name" value="HEME EXPORTER PROTEIN D"/>
    <property type="match status" value="1"/>
</dbReference>